<dbReference type="Pfam" id="PF03961">
    <property type="entry name" value="FapA"/>
    <property type="match status" value="1"/>
</dbReference>
<dbReference type="EMBL" id="CP021780">
    <property type="protein sequence ID" value="ASA24656.1"/>
    <property type="molecule type" value="Genomic_DNA"/>
</dbReference>
<evidence type="ECO:0000313" key="3">
    <source>
        <dbReference type="EMBL" id="ASA24656.1"/>
    </source>
</evidence>
<feature type="region of interest" description="Disordered" evidence="1">
    <location>
        <begin position="31"/>
        <end position="53"/>
    </location>
</feature>
<dbReference type="PANTHER" id="PTHR38032:SF1">
    <property type="entry name" value="RNA-BINDING PROTEIN KHPB N-TERMINAL DOMAIN-CONTAINING PROTEIN"/>
    <property type="match status" value="1"/>
</dbReference>
<keyword evidence="4" id="KW-1185">Reference proteome</keyword>
<organism evidence="3 4">
    <name type="scientific">Paenibacillus donghaensis</name>
    <dbReference type="NCBI Taxonomy" id="414771"/>
    <lineage>
        <taxon>Bacteria</taxon>
        <taxon>Bacillati</taxon>
        <taxon>Bacillota</taxon>
        <taxon>Bacilli</taxon>
        <taxon>Bacillales</taxon>
        <taxon>Paenibacillaceae</taxon>
        <taxon>Paenibacillus</taxon>
    </lineage>
</organism>
<proteinExistence type="predicted"/>
<dbReference type="KEGG" id="pdh:B9T62_30230"/>
<sequence length="626" mass="68659">MIIRQSEGIYMPQPVSEEYLNELIDQLKIDDDASSPDAASPMPDGPSTDDSANGMIVIQNNQIFITSPLSGGKPAVITAIAPVTLKIDQQPVLEPAAVTSVSRLSWAIEEPPQYSISVSEDKLQAFFTLHHKDRFAWRLVDCPAGSHVSVQAEQDSGSLISTLTLEQVIADFEKTSISHTLNIPALYAELSSPTHQPVCIAMGKAPVPGADARLELFFAETVENAFCEIEGSVDYRNHLRIPSAQRGDVIARKHPPEAGLPGYDVFGGILPAAPPTDIKVVAKDHTLLLPSNEITALREGRPRITGNHVKYFDISTAYVIPGNVNIKTGNIVFSGDIIVHNDVEDNMILESLGNIYIYGNVYNSTITATGSILVRGNVVNSQLYSGYFGVLYNRLYTISKLLLEDSRLLREAARVLTETLESQRRTVKYGQVILLLLESKFNMIPGLIHDLLNVLSNIRNTYHQDTDQLKQLLEVFLRPTQHIDFFQDSVLSAFLKLLKDLYSGVARMQEVKVQIDIPQCNNSTLKSNGDIYIHKEGILQSSLFSSGDISFAGEDAVCRGSSLEAAGTITAQTVGGKSSAPSALKAGEQISVRRMYEGRVTVGRYSEEIIVPVENTVFTVQSMRRV</sequence>
<evidence type="ECO:0000259" key="2">
    <source>
        <dbReference type="Pfam" id="PF20250"/>
    </source>
</evidence>
<gene>
    <name evidence="3" type="ORF">B9T62_30230</name>
</gene>
<dbReference type="PANTHER" id="PTHR38032">
    <property type="entry name" value="POLYMERASE-RELATED"/>
    <property type="match status" value="1"/>
</dbReference>
<dbReference type="Pfam" id="PF20250">
    <property type="entry name" value="FapA_N"/>
    <property type="match status" value="1"/>
</dbReference>
<protein>
    <recommendedName>
        <fullName evidence="2">Flagellar Assembly Protein A N-terminal region domain-containing protein</fullName>
    </recommendedName>
</protein>
<reference evidence="3 4" key="1">
    <citation type="submission" date="2017-06" db="EMBL/GenBank/DDBJ databases">
        <title>Complete genome sequence of Paenibacillus donghaensis KCTC 13049T isolated from East Sea sediment, South Korea.</title>
        <authorList>
            <person name="Jung B.K."/>
            <person name="Hong S.-J."/>
            <person name="Shin J.-H."/>
        </authorList>
    </citation>
    <scope>NUCLEOTIDE SEQUENCE [LARGE SCALE GENOMIC DNA]</scope>
    <source>
        <strain evidence="3 4">KCTC 13049</strain>
    </source>
</reference>
<dbReference type="InterPro" id="IPR005646">
    <property type="entry name" value="FapA"/>
</dbReference>
<dbReference type="InterPro" id="IPR046865">
    <property type="entry name" value="FapA_b_solenoid"/>
</dbReference>
<dbReference type="Proteomes" id="UP000249890">
    <property type="component" value="Chromosome"/>
</dbReference>
<feature type="compositionally biased region" description="Low complexity" evidence="1">
    <location>
        <begin position="35"/>
        <end position="46"/>
    </location>
</feature>
<evidence type="ECO:0000313" key="4">
    <source>
        <dbReference type="Proteomes" id="UP000249890"/>
    </source>
</evidence>
<evidence type="ECO:0000256" key="1">
    <source>
        <dbReference type="SAM" id="MobiDB-lite"/>
    </source>
</evidence>
<accession>A0A2Z2KD62</accession>
<name>A0A2Z2KD62_9BACL</name>
<dbReference type="InterPro" id="IPR046866">
    <property type="entry name" value="FapA_N"/>
</dbReference>
<dbReference type="AlphaFoldDB" id="A0A2Z2KD62"/>
<feature type="domain" description="Flagellar Assembly Protein A N-terminal region" evidence="2">
    <location>
        <begin position="115"/>
        <end position="306"/>
    </location>
</feature>